<accession>A0ABQ0GL92</accession>
<organism evidence="1 2">
    <name type="scientific">Madurella fahalii</name>
    <dbReference type="NCBI Taxonomy" id="1157608"/>
    <lineage>
        <taxon>Eukaryota</taxon>
        <taxon>Fungi</taxon>
        <taxon>Dikarya</taxon>
        <taxon>Ascomycota</taxon>
        <taxon>Pezizomycotina</taxon>
        <taxon>Sordariomycetes</taxon>
        <taxon>Sordariomycetidae</taxon>
        <taxon>Sordariales</taxon>
        <taxon>Sordariales incertae sedis</taxon>
        <taxon>Madurella</taxon>
    </lineage>
</organism>
<keyword evidence="2" id="KW-1185">Reference proteome</keyword>
<gene>
    <name evidence="1" type="ORF">MFIFM68171_08729</name>
</gene>
<name>A0ABQ0GL92_9PEZI</name>
<dbReference type="GeneID" id="98179471"/>
<comment type="caution">
    <text evidence="1">The sequence shown here is derived from an EMBL/GenBank/DDBJ whole genome shotgun (WGS) entry which is preliminary data.</text>
</comment>
<sequence length="307" mass="34709">MATFTELESRLMSLPLELDTLYERIIGDMRSRLTAKELLKSRKILVLVAGAGSLGRPLRLQELWEALAVPLDAEPTMESKSDPIIANRVIISSWADFRRQLVRYCEPLIEVIKVGSEPGNDHGKGVKSDDRVQVIHKTVKDFLEKRQEADEFYISEDAARSVVKRLANRYPGLAFPRDKIAHWASSGGSKVCGWKENVTAFVEYLDQRIFLDFAVDILSHDDRTADAMGSLGFNITILDGMIDPSPGDWDRARICNELGEEIRYYPPMRPPIYPVRAVFLGYAVYFASSWIHHGHKKRHLSSGLCCS</sequence>
<dbReference type="EMBL" id="BAAFSV010000005">
    <property type="protein sequence ID" value="GAB1318519.1"/>
    <property type="molecule type" value="Genomic_DNA"/>
</dbReference>
<dbReference type="RefSeq" id="XP_070920249.1">
    <property type="nucleotide sequence ID" value="XM_071064148.1"/>
</dbReference>
<proteinExistence type="predicted"/>
<evidence type="ECO:0000313" key="1">
    <source>
        <dbReference type="EMBL" id="GAB1318519.1"/>
    </source>
</evidence>
<dbReference type="Proteomes" id="UP001628179">
    <property type="component" value="Unassembled WGS sequence"/>
</dbReference>
<reference evidence="1 2" key="1">
    <citation type="submission" date="2024-09" db="EMBL/GenBank/DDBJ databases">
        <title>Itraconazole resistance in Madurella fahalii resulting from another homologue of gene encoding cytochrome P450 14-alpha sterol demethylase (CYP51).</title>
        <authorList>
            <person name="Yoshioka I."/>
            <person name="Fahal A.H."/>
            <person name="Kaneko S."/>
            <person name="Yaguchi T."/>
        </authorList>
    </citation>
    <scope>NUCLEOTIDE SEQUENCE [LARGE SCALE GENOMIC DNA]</scope>
    <source>
        <strain evidence="1 2">IFM 68171</strain>
    </source>
</reference>
<dbReference type="PANTHER" id="PTHR10039:SF14">
    <property type="entry name" value="NACHT DOMAIN-CONTAINING PROTEIN"/>
    <property type="match status" value="1"/>
</dbReference>
<evidence type="ECO:0000313" key="2">
    <source>
        <dbReference type="Proteomes" id="UP001628179"/>
    </source>
</evidence>
<protein>
    <submittedName>
        <fullName evidence="1">Uncharacterized protein</fullName>
    </submittedName>
</protein>
<dbReference type="PANTHER" id="PTHR10039">
    <property type="entry name" value="AMELOGENIN"/>
    <property type="match status" value="1"/>
</dbReference>